<evidence type="ECO:0000256" key="8">
    <source>
        <dbReference type="ARBA" id="ARBA00023136"/>
    </source>
</evidence>
<dbReference type="EMBL" id="CP146598">
    <property type="protein sequence ID" value="WWY03341.1"/>
    <property type="molecule type" value="Genomic_DNA"/>
</dbReference>
<reference evidence="13" key="1">
    <citation type="submission" date="2022-10" db="EMBL/GenBank/DDBJ databases">
        <authorList>
            <person name="Boutroux M."/>
        </authorList>
    </citation>
    <scope>NUCLEOTIDE SEQUENCE</scope>
    <source>
        <strain evidence="13">51.81</strain>
    </source>
</reference>
<dbReference type="AlphaFoldDB" id="A0A9X4E037"/>
<feature type="domain" description="Cation efflux protein transmembrane" evidence="11">
    <location>
        <begin position="23"/>
        <end position="215"/>
    </location>
</feature>
<feature type="region of interest" description="Disordered" evidence="9">
    <location>
        <begin position="315"/>
        <end position="341"/>
    </location>
</feature>
<dbReference type="Pfam" id="PF01545">
    <property type="entry name" value="Cation_efflux"/>
    <property type="match status" value="1"/>
</dbReference>
<dbReference type="Gene3D" id="3.30.70.1350">
    <property type="entry name" value="Cation efflux protein, cytoplasmic domain"/>
    <property type="match status" value="1"/>
</dbReference>
<keyword evidence="7" id="KW-0406">Ion transport</keyword>
<feature type="transmembrane region" description="Helical" evidence="10">
    <location>
        <begin position="190"/>
        <end position="207"/>
    </location>
</feature>
<keyword evidence="6 10" id="KW-1133">Transmembrane helix</keyword>
<comment type="subcellular location">
    <subcellularLocation>
        <location evidence="1">Membrane</location>
        <topology evidence="1">Multi-pass membrane protein</topology>
    </subcellularLocation>
</comment>
<dbReference type="InterPro" id="IPR027470">
    <property type="entry name" value="Cation_efflux_CTD"/>
</dbReference>
<comment type="similarity">
    <text evidence="2">Belongs to the cation diffusion facilitator (CDF) transporter (TC 2.A.4) family. SLC30A subfamily.</text>
</comment>
<dbReference type="Pfam" id="PF16916">
    <property type="entry name" value="ZT_dimer"/>
    <property type="match status" value="1"/>
</dbReference>
<dbReference type="InterPro" id="IPR058533">
    <property type="entry name" value="Cation_efflux_TM"/>
</dbReference>
<feature type="transmembrane region" description="Helical" evidence="10">
    <location>
        <begin position="89"/>
        <end position="108"/>
    </location>
</feature>
<evidence type="ECO:0000313" key="14">
    <source>
        <dbReference type="EMBL" id="WWY03341.1"/>
    </source>
</evidence>
<evidence type="ECO:0000256" key="10">
    <source>
        <dbReference type="SAM" id="Phobius"/>
    </source>
</evidence>
<keyword evidence="5" id="KW-0862">Zinc</keyword>
<evidence type="ECO:0000259" key="11">
    <source>
        <dbReference type="Pfam" id="PF01545"/>
    </source>
</evidence>
<keyword evidence="3" id="KW-0813">Transport</keyword>
<dbReference type="Gene3D" id="1.20.1510.10">
    <property type="entry name" value="Cation efflux protein transmembrane domain"/>
    <property type="match status" value="1"/>
</dbReference>
<sequence length="341" mass="37048">MSHNHDHAHDHHHAHTTNKKVLRISLILIGSFMLVEAVVGWWSNSLALLSDAGHMFSDAAAIALSLAAFRFGERPADHKLSFGYRRFEIVAAAINGITLLLIALWIVVEAVRRLFSPPEIAGWPMLFVASLGLAVNVFVAWYMLRNSDTEGNLNMRSAYLHVLGDLLGSVGAILAGVLVLAFGWTWADPIVSVLIALLIAKSGWGVTKNSLHILMEGTPQGMDMAAVAEAIRAVPGVQGVHDIHAWTITSRQHALSCHVVVDGSLNMDEAHQIARNVEAAVKRHGIDHVTVQTEPPQHGHDEHGCHAPLNVAEEAHDHDHSGHDHGEGHQHSSSCSGRHKH</sequence>
<evidence type="ECO:0000256" key="9">
    <source>
        <dbReference type="SAM" id="MobiDB-lite"/>
    </source>
</evidence>
<feature type="transmembrane region" description="Helical" evidence="10">
    <location>
        <begin position="120"/>
        <end position="142"/>
    </location>
</feature>
<evidence type="ECO:0000313" key="15">
    <source>
        <dbReference type="Proteomes" id="UP001149607"/>
    </source>
</evidence>
<dbReference type="NCBIfam" id="TIGR01297">
    <property type="entry name" value="CDF"/>
    <property type="match status" value="1"/>
</dbReference>
<accession>A0A9X4E037</accession>
<proteinExistence type="inferred from homology"/>
<dbReference type="PANTHER" id="PTHR11562">
    <property type="entry name" value="CATION EFFLUX PROTEIN/ ZINC TRANSPORTER"/>
    <property type="match status" value="1"/>
</dbReference>
<feature type="domain" description="Cation efflux protein cytoplasmic" evidence="12">
    <location>
        <begin position="220"/>
        <end position="295"/>
    </location>
</feature>
<dbReference type="InterPro" id="IPR027469">
    <property type="entry name" value="Cation_efflux_TMD_sf"/>
</dbReference>
<dbReference type="InterPro" id="IPR036837">
    <property type="entry name" value="Cation_efflux_CTD_sf"/>
</dbReference>
<keyword evidence="8 10" id="KW-0472">Membrane</keyword>
<feature type="transmembrane region" description="Helical" evidence="10">
    <location>
        <begin position="48"/>
        <end position="69"/>
    </location>
</feature>
<protein>
    <submittedName>
        <fullName evidence="13">Cation diffusion facilitator family transporter</fullName>
    </submittedName>
</protein>
<keyword evidence="15" id="KW-1185">Reference proteome</keyword>
<evidence type="ECO:0000256" key="7">
    <source>
        <dbReference type="ARBA" id="ARBA00023065"/>
    </source>
</evidence>
<evidence type="ECO:0000313" key="13">
    <source>
        <dbReference type="EMBL" id="MDD9326931.1"/>
    </source>
</evidence>
<dbReference type="InterPro" id="IPR050681">
    <property type="entry name" value="CDF/SLC30A"/>
</dbReference>
<dbReference type="RefSeq" id="WP_274571434.1">
    <property type="nucleotide sequence ID" value="NZ_CP145606.1"/>
</dbReference>
<evidence type="ECO:0000256" key="3">
    <source>
        <dbReference type="ARBA" id="ARBA00022448"/>
    </source>
</evidence>
<feature type="compositionally biased region" description="Basic and acidic residues" evidence="9">
    <location>
        <begin position="315"/>
        <end position="330"/>
    </location>
</feature>
<reference evidence="14" key="2">
    <citation type="submission" date="2024-02" db="EMBL/GenBank/DDBJ databases">
        <title>Neisseria leonii sp. nov.</title>
        <authorList>
            <person name="Boutroux M."/>
            <person name="Favre-Rochex S."/>
            <person name="Gorgette O."/>
            <person name="Touak G."/>
            <person name="Muhle E."/>
            <person name="Chesneau O."/>
            <person name="Clermont D."/>
            <person name="Rahi P."/>
        </authorList>
    </citation>
    <scope>NUCLEOTIDE SEQUENCE</scope>
    <source>
        <strain evidence="14">51.81</strain>
    </source>
</reference>
<evidence type="ECO:0000259" key="12">
    <source>
        <dbReference type="Pfam" id="PF16916"/>
    </source>
</evidence>
<evidence type="ECO:0000256" key="6">
    <source>
        <dbReference type="ARBA" id="ARBA00022989"/>
    </source>
</evidence>
<name>A0A9X4E037_9NEIS</name>
<evidence type="ECO:0000256" key="1">
    <source>
        <dbReference type="ARBA" id="ARBA00004141"/>
    </source>
</evidence>
<dbReference type="GO" id="GO:0005385">
    <property type="term" value="F:zinc ion transmembrane transporter activity"/>
    <property type="evidence" value="ECO:0007669"/>
    <property type="project" value="TreeGrafter"/>
</dbReference>
<dbReference type="EMBL" id="JAPQFL010000001">
    <property type="protein sequence ID" value="MDD9326931.1"/>
    <property type="molecule type" value="Genomic_DNA"/>
</dbReference>
<organism evidence="13">
    <name type="scientific">Neisseria leonii</name>
    <dbReference type="NCBI Taxonomy" id="2995413"/>
    <lineage>
        <taxon>Bacteria</taxon>
        <taxon>Pseudomonadati</taxon>
        <taxon>Pseudomonadota</taxon>
        <taxon>Betaproteobacteria</taxon>
        <taxon>Neisseriales</taxon>
        <taxon>Neisseriaceae</taxon>
        <taxon>Neisseria</taxon>
    </lineage>
</organism>
<gene>
    <name evidence="13" type="ORF">ORY91_000304</name>
    <name evidence="14" type="ORF">V9W64_00895</name>
</gene>
<dbReference type="PANTHER" id="PTHR11562:SF17">
    <property type="entry name" value="RE54080P-RELATED"/>
    <property type="match status" value="1"/>
</dbReference>
<dbReference type="InterPro" id="IPR002524">
    <property type="entry name" value="Cation_efflux"/>
</dbReference>
<feature type="transmembrane region" description="Helical" evidence="10">
    <location>
        <begin position="21"/>
        <end position="42"/>
    </location>
</feature>
<evidence type="ECO:0000256" key="4">
    <source>
        <dbReference type="ARBA" id="ARBA00022692"/>
    </source>
</evidence>
<dbReference type="Proteomes" id="UP001149607">
    <property type="component" value="Chromosome"/>
</dbReference>
<evidence type="ECO:0000256" key="5">
    <source>
        <dbReference type="ARBA" id="ARBA00022906"/>
    </source>
</evidence>
<dbReference type="GO" id="GO:0005886">
    <property type="term" value="C:plasma membrane"/>
    <property type="evidence" value="ECO:0007669"/>
    <property type="project" value="TreeGrafter"/>
</dbReference>
<evidence type="ECO:0000256" key="2">
    <source>
        <dbReference type="ARBA" id="ARBA00008873"/>
    </source>
</evidence>
<keyword evidence="4 10" id="KW-0812">Transmembrane</keyword>
<dbReference type="SUPFAM" id="SSF160240">
    <property type="entry name" value="Cation efflux protein cytoplasmic domain-like"/>
    <property type="match status" value="1"/>
</dbReference>
<dbReference type="SUPFAM" id="SSF161111">
    <property type="entry name" value="Cation efflux protein transmembrane domain-like"/>
    <property type="match status" value="1"/>
</dbReference>
<feature type="transmembrane region" description="Helical" evidence="10">
    <location>
        <begin position="162"/>
        <end position="184"/>
    </location>
</feature>
<keyword evidence="5" id="KW-0864">Zinc transport</keyword>